<feature type="domain" description="Nudix hydrolase" evidence="8">
    <location>
        <begin position="18"/>
        <end position="160"/>
    </location>
</feature>
<reference evidence="9" key="1">
    <citation type="submission" date="2020-02" db="EMBL/GenBank/DDBJ databases">
        <authorList>
            <person name="Meier V. D."/>
        </authorList>
    </citation>
    <scope>NUCLEOTIDE SEQUENCE</scope>
    <source>
        <strain evidence="9">AVDCRST_MAG65</strain>
    </source>
</reference>
<name>A0A6J4RZA4_9ACTN</name>
<dbReference type="InterPro" id="IPR015797">
    <property type="entry name" value="NUDIX_hydrolase-like_dom_sf"/>
</dbReference>
<gene>
    <name evidence="9" type="ORF">AVDCRST_MAG65-1727</name>
</gene>
<evidence type="ECO:0000313" key="9">
    <source>
        <dbReference type="EMBL" id="CAA9485867.1"/>
    </source>
</evidence>
<evidence type="ECO:0000256" key="7">
    <source>
        <dbReference type="SAM" id="MobiDB-lite"/>
    </source>
</evidence>
<keyword evidence="4" id="KW-0378">Hydrolase</keyword>
<evidence type="ECO:0000256" key="2">
    <source>
        <dbReference type="ARBA" id="ARBA00001946"/>
    </source>
</evidence>
<dbReference type="GO" id="GO:0016818">
    <property type="term" value="F:hydrolase activity, acting on acid anhydrides, in phosphorus-containing anhydrides"/>
    <property type="evidence" value="ECO:0007669"/>
    <property type="project" value="InterPro"/>
</dbReference>
<dbReference type="EMBL" id="CADCVL010000305">
    <property type="protein sequence ID" value="CAA9485867.1"/>
    <property type="molecule type" value="Genomic_DNA"/>
</dbReference>
<comment type="cofactor">
    <cofactor evidence="1">
        <name>Mn(2+)</name>
        <dbReference type="ChEBI" id="CHEBI:29035"/>
    </cofactor>
</comment>
<evidence type="ECO:0000256" key="4">
    <source>
        <dbReference type="ARBA" id="ARBA00022801"/>
    </source>
</evidence>
<evidence type="ECO:0000256" key="5">
    <source>
        <dbReference type="ARBA" id="ARBA00022842"/>
    </source>
</evidence>
<evidence type="ECO:0000259" key="8">
    <source>
        <dbReference type="PROSITE" id="PS51462"/>
    </source>
</evidence>
<dbReference type="SUPFAM" id="SSF55811">
    <property type="entry name" value="Nudix"/>
    <property type="match status" value="1"/>
</dbReference>
<dbReference type="GO" id="GO:0046872">
    <property type="term" value="F:metal ion binding"/>
    <property type="evidence" value="ECO:0007669"/>
    <property type="project" value="UniProtKB-KW"/>
</dbReference>
<dbReference type="AlphaFoldDB" id="A0A6J4RZA4"/>
<dbReference type="PANTHER" id="PTHR12318:SF0">
    <property type="entry name" value="ACYL-COENZYME A DIPHOSPHATASE NUDT19"/>
    <property type="match status" value="1"/>
</dbReference>
<sequence length="203" mass="22083">MREEAPVPGELLNHGEPTRPRPASTVLLTRAGARSLEVLLVKRNPAARFMGSAWVFPGGAVDAEEGDGEEAHRRAAVRELREEAGIDLLDPRALVLASRWVTPSLYRIRFDTWFFLAELPPGQAVAIDGTECVDFGWYAPAAALSRHAAGEMFMVLPTVAHLEWLAEFPSPAEALAAARTRPVEVVQPRVVGSGTTARVVLDR</sequence>
<protein>
    <submittedName>
        <fullName evidence="9">Bll5330 protein</fullName>
    </submittedName>
</protein>
<evidence type="ECO:0000256" key="1">
    <source>
        <dbReference type="ARBA" id="ARBA00001936"/>
    </source>
</evidence>
<keyword evidence="3" id="KW-0479">Metal-binding</keyword>
<proteinExistence type="predicted"/>
<dbReference type="InterPro" id="IPR039121">
    <property type="entry name" value="NUDT19"/>
</dbReference>
<evidence type="ECO:0000256" key="3">
    <source>
        <dbReference type="ARBA" id="ARBA00022723"/>
    </source>
</evidence>
<dbReference type="Pfam" id="PF00293">
    <property type="entry name" value="NUDIX"/>
    <property type="match status" value="1"/>
</dbReference>
<keyword evidence="5" id="KW-0460">Magnesium</keyword>
<accession>A0A6J4RZA4</accession>
<feature type="region of interest" description="Disordered" evidence="7">
    <location>
        <begin position="1"/>
        <end position="23"/>
    </location>
</feature>
<dbReference type="CDD" id="cd18870">
    <property type="entry name" value="NUDIX_AcylCoAdiphos_Nudt19"/>
    <property type="match status" value="1"/>
</dbReference>
<comment type="cofactor">
    <cofactor evidence="2">
        <name>Mg(2+)</name>
        <dbReference type="ChEBI" id="CHEBI:18420"/>
    </cofactor>
</comment>
<dbReference type="Gene3D" id="3.90.79.10">
    <property type="entry name" value="Nucleoside Triphosphate Pyrophosphohydrolase"/>
    <property type="match status" value="2"/>
</dbReference>
<dbReference type="PANTHER" id="PTHR12318">
    <property type="entry name" value="TESTOSTERONE-REGULATED PROTEIN RP2"/>
    <property type="match status" value="1"/>
</dbReference>
<keyword evidence="6" id="KW-0464">Manganese</keyword>
<dbReference type="PROSITE" id="PS51462">
    <property type="entry name" value="NUDIX"/>
    <property type="match status" value="1"/>
</dbReference>
<dbReference type="InterPro" id="IPR000086">
    <property type="entry name" value="NUDIX_hydrolase_dom"/>
</dbReference>
<organism evidence="9">
    <name type="scientific">uncultured Solirubrobacteraceae bacterium</name>
    <dbReference type="NCBI Taxonomy" id="1162706"/>
    <lineage>
        <taxon>Bacteria</taxon>
        <taxon>Bacillati</taxon>
        <taxon>Actinomycetota</taxon>
        <taxon>Thermoleophilia</taxon>
        <taxon>Solirubrobacterales</taxon>
        <taxon>Solirubrobacteraceae</taxon>
        <taxon>environmental samples</taxon>
    </lineage>
</organism>
<evidence type="ECO:0000256" key="6">
    <source>
        <dbReference type="ARBA" id="ARBA00023211"/>
    </source>
</evidence>